<dbReference type="InterPro" id="IPR000089">
    <property type="entry name" value="Biotin_lipoyl"/>
</dbReference>
<evidence type="ECO:0000313" key="3">
    <source>
        <dbReference type="EMBL" id="MBC9227490.1"/>
    </source>
</evidence>
<dbReference type="SUPFAM" id="SSF51230">
    <property type="entry name" value="Single hybrid motif"/>
    <property type="match status" value="1"/>
</dbReference>
<comment type="caution">
    <text evidence="3">The sequence shown here is derived from an EMBL/GenBank/DDBJ whole genome shotgun (WGS) entry which is preliminary data.</text>
</comment>
<dbReference type="InterPro" id="IPR011053">
    <property type="entry name" value="Single_hybrid_motif"/>
</dbReference>
<reference evidence="3" key="1">
    <citation type="submission" date="2020-09" db="EMBL/GenBank/DDBJ databases">
        <title>Novel species in genus Aeromicrobium.</title>
        <authorList>
            <person name="Zhang G."/>
        </authorList>
    </citation>
    <scope>NUCLEOTIDE SEQUENCE</scope>
    <source>
        <strain evidence="3">Zg-636</strain>
    </source>
</reference>
<dbReference type="CDD" id="cd06850">
    <property type="entry name" value="biotinyl_domain"/>
    <property type="match status" value="1"/>
</dbReference>
<dbReference type="RefSeq" id="WP_187769960.1">
    <property type="nucleotide sequence ID" value="NZ_JACTVM010000004.1"/>
</dbReference>
<dbReference type="EMBL" id="JACTVM010000004">
    <property type="protein sequence ID" value="MBC9227490.1"/>
    <property type="molecule type" value="Genomic_DNA"/>
</dbReference>
<dbReference type="Pfam" id="PF00364">
    <property type="entry name" value="Biotin_lipoyl"/>
    <property type="match status" value="1"/>
</dbReference>
<protein>
    <submittedName>
        <fullName evidence="3">Acetyl-CoA carboxylase biotin carboxyl carrier protein subunit</fullName>
    </submittedName>
</protein>
<organism evidence="3 4">
    <name type="scientific">Aeromicrobium senzhongii</name>
    <dbReference type="NCBI Taxonomy" id="2663859"/>
    <lineage>
        <taxon>Bacteria</taxon>
        <taxon>Bacillati</taxon>
        <taxon>Actinomycetota</taxon>
        <taxon>Actinomycetes</taxon>
        <taxon>Propionibacteriales</taxon>
        <taxon>Nocardioidaceae</taxon>
        <taxon>Aeromicrobium</taxon>
    </lineage>
</organism>
<dbReference type="AlphaFoldDB" id="A0A8I0EWE7"/>
<evidence type="ECO:0000259" key="2">
    <source>
        <dbReference type="PROSITE" id="PS50968"/>
    </source>
</evidence>
<gene>
    <name evidence="3" type="ORF">IBG24_14320</name>
</gene>
<evidence type="ECO:0000313" key="4">
    <source>
        <dbReference type="Proteomes" id="UP000620591"/>
    </source>
</evidence>
<dbReference type="InterPro" id="IPR050709">
    <property type="entry name" value="Biotin_Carboxyl_Carrier/Decarb"/>
</dbReference>
<proteinExistence type="predicted"/>
<keyword evidence="1" id="KW-0092">Biotin</keyword>
<dbReference type="Proteomes" id="UP000620591">
    <property type="component" value="Unassembled WGS sequence"/>
</dbReference>
<dbReference type="PANTHER" id="PTHR45266:SF3">
    <property type="entry name" value="OXALOACETATE DECARBOXYLASE ALPHA CHAIN"/>
    <property type="match status" value="1"/>
</dbReference>
<dbReference type="Gene3D" id="2.40.50.100">
    <property type="match status" value="1"/>
</dbReference>
<name>A0A8I0EWE7_9ACTN</name>
<dbReference type="PROSITE" id="PS50968">
    <property type="entry name" value="BIOTINYL_LIPOYL"/>
    <property type="match status" value="1"/>
</dbReference>
<feature type="domain" description="Lipoyl-binding" evidence="2">
    <location>
        <begin position="1"/>
        <end position="70"/>
    </location>
</feature>
<evidence type="ECO:0000256" key="1">
    <source>
        <dbReference type="ARBA" id="ARBA00023267"/>
    </source>
</evidence>
<accession>A0A8I0EWE7</accession>
<dbReference type="PANTHER" id="PTHR45266">
    <property type="entry name" value="OXALOACETATE DECARBOXYLASE ALPHA CHAIN"/>
    <property type="match status" value="1"/>
</dbReference>
<sequence>MTDIKAEVGGVLTHVACEAGAHVTQGANLFFIESMKMEIPAAAPRDGEIERVLVRAGDAISEGQVLAVLVDA</sequence>